<keyword evidence="8" id="KW-1185">Reference proteome</keyword>
<protein>
    <submittedName>
        <fullName evidence="7">D-2-hydroxyacid dehydrogenase</fullName>
    </submittedName>
</protein>
<dbReference type="AlphaFoldDB" id="A0A3L7J9R2"/>
<dbReference type="GO" id="GO:0051287">
    <property type="term" value="F:NAD binding"/>
    <property type="evidence" value="ECO:0007669"/>
    <property type="project" value="InterPro"/>
</dbReference>
<dbReference type="SUPFAM" id="SSF51735">
    <property type="entry name" value="NAD(P)-binding Rossmann-fold domains"/>
    <property type="match status" value="1"/>
</dbReference>
<feature type="domain" description="D-isomer specific 2-hydroxyacid dehydrogenase NAD-binding" evidence="6">
    <location>
        <begin position="112"/>
        <end position="292"/>
    </location>
</feature>
<accession>A0A3L7J9R2</accession>
<dbReference type="Pfam" id="PF00389">
    <property type="entry name" value="2-Hacid_dh"/>
    <property type="match status" value="1"/>
</dbReference>
<evidence type="ECO:0000256" key="4">
    <source>
        <dbReference type="RuleBase" id="RU003719"/>
    </source>
</evidence>
<reference evidence="7 8" key="1">
    <citation type="submission" date="2018-10" db="EMBL/GenBank/DDBJ databases">
        <title>Notoacmeibacter sp. M2BS9Y-3-1, whole genome shotgun sequence.</title>
        <authorList>
            <person name="Tuo L."/>
        </authorList>
    </citation>
    <scope>NUCLEOTIDE SEQUENCE [LARGE SCALE GENOMIC DNA]</scope>
    <source>
        <strain evidence="7 8">M2BS9Y-3-1</strain>
    </source>
</reference>
<keyword evidence="2 4" id="KW-0560">Oxidoreductase</keyword>
<dbReference type="GO" id="GO:0016616">
    <property type="term" value="F:oxidoreductase activity, acting on the CH-OH group of donors, NAD or NADP as acceptor"/>
    <property type="evidence" value="ECO:0007669"/>
    <property type="project" value="InterPro"/>
</dbReference>
<evidence type="ECO:0000313" key="7">
    <source>
        <dbReference type="EMBL" id="RLQ87488.1"/>
    </source>
</evidence>
<dbReference type="InterPro" id="IPR036291">
    <property type="entry name" value="NAD(P)-bd_dom_sf"/>
</dbReference>
<dbReference type="RefSeq" id="WP_121644456.1">
    <property type="nucleotide sequence ID" value="NZ_RCWN01000001.1"/>
</dbReference>
<evidence type="ECO:0000259" key="6">
    <source>
        <dbReference type="Pfam" id="PF02826"/>
    </source>
</evidence>
<dbReference type="Gene3D" id="3.40.50.720">
    <property type="entry name" value="NAD(P)-binding Rossmann-like Domain"/>
    <property type="match status" value="2"/>
</dbReference>
<dbReference type="InterPro" id="IPR029753">
    <property type="entry name" value="D-isomer_DH_CS"/>
</dbReference>
<dbReference type="PROSITE" id="PS00670">
    <property type="entry name" value="D_2_HYDROXYACID_DH_2"/>
    <property type="match status" value="1"/>
</dbReference>
<gene>
    <name evidence="7" type="ORF">D8780_03975</name>
</gene>
<evidence type="ECO:0000313" key="8">
    <source>
        <dbReference type="Proteomes" id="UP000281094"/>
    </source>
</evidence>
<name>A0A3L7J9R2_9HYPH</name>
<dbReference type="SUPFAM" id="SSF52283">
    <property type="entry name" value="Formate/glycerate dehydrogenase catalytic domain-like"/>
    <property type="match status" value="1"/>
</dbReference>
<dbReference type="InterPro" id="IPR050418">
    <property type="entry name" value="D-iso_2-hydroxyacid_DH_PdxB"/>
</dbReference>
<dbReference type="InterPro" id="IPR006139">
    <property type="entry name" value="D-isomer_2_OHA_DH_cat_dom"/>
</dbReference>
<sequence length="323" mass="35105">MAASQNPKIVFLDSDTFADFIERPRPDVAHDWTEYADTKAHETIERLKGATVAVTNKVPIGIDIIQELPDLRMIAVAATGYNIIGLEACRDAGIVVSNVRGYATDTLPEHVFALMLALRRNILPFRQDVIDGKWHEAEQFCFFDHSIHDLAGSTLGIVGSGSLGQAVARLGEAFGMNVLYAGRKGVAEPGQGRVPFDEMLRRADIITLHCPLTDETKGLIGDEEFAAMERCPILINTARGGVVDEEAAVRAVESGKVSGLGFDVLSEEPPRADNPLLAIADRPNVIITPHVAWASEAAQQEVWRQTVENIEAFLGGEPVRTVT</sequence>
<evidence type="ECO:0000259" key="5">
    <source>
        <dbReference type="Pfam" id="PF00389"/>
    </source>
</evidence>
<dbReference type="EMBL" id="RCWN01000001">
    <property type="protein sequence ID" value="RLQ87488.1"/>
    <property type="molecule type" value="Genomic_DNA"/>
</dbReference>
<dbReference type="Pfam" id="PF02826">
    <property type="entry name" value="2-Hacid_dh_C"/>
    <property type="match status" value="1"/>
</dbReference>
<comment type="caution">
    <text evidence="7">The sequence shown here is derived from an EMBL/GenBank/DDBJ whole genome shotgun (WGS) entry which is preliminary data.</text>
</comment>
<organism evidence="7 8">
    <name type="scientific">Notoacmeibacter ruber</name>
    <dbReference type="NCBI Taxonomy" id="2670375"/>
    <lineage>
        <taxon>Bacteria</taxon>
        <taxon>Pseudomonadati</taxon>
        <taxon>Pseudomonadota</taxon>
        <taxon>Alphaproteobacteria</taxon>
        <taxon>Hyphomicrobiales</taxon>
        <taxon>Notoacmeibacteraceae</taxon>
        <taxon>Notoacmeibacter</taxon>
    </lineage>
</organism>
<dbReference type="PANTHER" id="PTHR43761">
    <property type="entry name" value="D-ISOMER SPECIFIC 2-HYDROXYACID DEHYDROGENASE FAMILY PROTEIN (AFU_ORTHOLOGUE AFUA_1G13630)"/>
    <property type="match status" value="1"/>
</dbReference>
<evidence type="ECO:0000256" key="3">
    <source>
        <dbReference type="ARBA" id="ARBA00023027"/>
    </source>
</evidence>
<dbReference type="InterPro" id="IPR006140">
    <property type="entry name" value="D-isomer_DH_NAD-bd"/>
</dbReference>
<evidence type="ECO:0000256" key="2">
    <source>
        <dbReference type="ARBA" id="ARBA00023002"/>
    </source>
</evidence>
<dbReference type="Proteomes" id="UP000281094">
    <property type="component" value="Unassembled WGS sequence"/>
</dbReference>
<comment type="similarity">
    <text evidence="1 4">Belongs to the D-isomer specific 2-hydroxyacid dehydrogenase family.</text>
</comment>
<dbReference type="CDD" id="cd12162">
    <property type="entry name" value="2-Hacid_dh_4"/>
    <property type="match status" value="1"/>
</dbReference>
<keyword evidence="3" id="KW-0520">NAD</keyword>
<proteinExistence type="inferred from homology"/>
<dbReference type="PANTHER" id="PTHR43761:SF1">
    <property type="entry name" value="D-ISOMER SPECIFIC 2-HYDROXYACID DEHYDROGENASE CATALYTIC DOMAIN-CONTAINING PROTEIN-RELATED"/>
    <property type="match status" value="1"/>
</dbReference>
<feature type="domain" description="D-isomer specific 2-hydroxyacid dehydrogenase catalytic" evidence="5">
    <location>
        <begin position="37"/>
        <end position="322"/>
    </location>
</feature>
<evidence type="ECO:0000256" key="1">
    <source>
        <dbReference type="ARBA" id="ARBA00005854"/>
    </source>
</evidence>